<sequence>MGARVIWYFYSLLTYGAVMIACRKDLLLGLATSLRTVFFVCVTTLLLATACDSPEERLVDHVKNGQELLEQRSFDKASLEFRNALQINSDHIPALYGLSQIEERRANWRAVRNLLEKIIDLDPNHLEATVRLGRMMLLGGQIDRALELSNKASEIDPESIDALTFKAALLLNLDDPQGALAAANKALQKDPGNVDALSVLAAERMAAGEMREAIALLDTGIKQDERNVALQLIKIRALASLDAIDEVETVLKRLIDLYPDTDAFKTSLVNLYMRQERLDDAEAILREKADANPGDIEPALNVVRFLNTVRGPDSAIVELRRLIDQGDANVSQYRMALAQLYFTQQDSDKATQVLDELLASEASAEDKLTAKNQMAEMARLAGDFDRAKAILAEILGEDSKNAAALMTRGAIRNVEQQYDDAIIDLRTVLRDEPDSLRALVLLGTAYEGNGAPELADDQYTRAFQVAEGAASIGLPFANFLARRGDLNRADEVLSRVVQVEPNNVTAHRALAQIRINLRDWAGAEQVAERLRELQDEDSVINRIKGIALQGQQKFDQSVRAFEQSQQAAPDAFRPMASLVDAYYRSGEPEKAEAFLKSVLETSSDNVFAHVLLGQLYSELDRKEDAEQVLLEAVESNPKSAVAYTALSRFKSLQGDRDGALAVLDQGLAEIPGDATLGLLKAGIFERENKPELAMRQYKEMYEANVDSPLVANNYASTLLSLQGRSAAKEVLEVMQPFMNASVPQFKDTIGWAYFLDGQNEKALAYLRDSAEQLPNLAEVRFHLGQAYRAAGNVSAAIAEFEKVVEISEQTPFPQIDEVKLALEELKKKVGTFSGD</sequence>
<organism evidence="5 6">
    <name type="scientific">Hwanghaeella grinnelliae</name>
    <dbReference type="NCBI Taxonomy" id="2500179"/>
    <lineage>
        <taxon>Bacteria</taxon>
        <taxon>Pseudomonadati</taxon>
        <taxon>Pseudomonadota</taxon>
        <taxon>Alphaproteobacteria</taxon>
        <taxon>Rhodospirillales</taxon>
        <taxon>Rhodospirillaceae</taxon>
        <taxon>Hwanghaeella</taxon>
    </lineage>
</organism>
<dbReference type="PANTHER" id="PTHR45586:SF1">
    <property type="entry name" value="LIPOPOLYSACCHARIDE ASSEMBLY PROTEIN B"/>
    <property type="match status" value="1"/>
</dbReference>
<dbReference type="Proteomes" id="UP000287447">
    <property type="component" value="Unassembled WGS sequence"/>
</dbReference>
<reference evidence="6" key="1">
    <citation type="submission" date="2019-01" db="EMBL/GenBank/DDBJ databases">
        <title>Gri0909 isolated from a small marine red alga.</title>
        <authorList>
            <person name="Kim J."/>
            <person name="Jeong S.E."/>
            <person name="Jeon C.O."/>
        </authorList>
    </citation>
    <scope>NUCLEOTIDE SEQUENCE [LARGE SCALE GENOMIC DNA]</scope>
    <source>
        <strain evidence="6">Gri0909</strain>
    </source>
</reference>
<evidence type="ECO:0000256" key="3">
    <source>
        <dbReference type="PROSITE-ProRule" id="PRU00339"/>
    </source>
</evidence>
<protein>
    <submittedName>
        <fullName evidence="5">Tetratricopeptide repeat protein</fullName>
    </submittedName>
</protein>
<gene>
    <name evidence="5" type="ORF">EOI86_23615</name>
</gene>
<feature type="repeat" description="TPR" evidence="3">
    <location>
        <begin position="606"/>
        <end position="639"/>
    </location>
</feature>
<dbReference type="InterPro" id="IPR019734">
    <property type="entry name" value="TPR_rpt"/>
</dbReference>
<accession>A0A3S3ULJ5</accession>
<dbReference type="SUPFAM" id="SSF48452">
    <property type="entry name" value="TPR-like"/>
    <property type="match status" value="4"/>
</dbReference>
<feature type="transmembrane region" description="Helical" evidence="4">
    <location>
        <begin position="6"/>
        <end position="22"/>
    </location>
</feature>
<keyword evidence="6" id="KW-1185">Reference proteome</keyword>
<dbReference type="AlphaFoldDB" id="A0A3S3ULJ5"/>
<evidence type="ECO:0000256" key="1">
    <source>
        <dbReference type="ARBA" id="ARBA00022737"/>
    </source>
</evidence>
<feature type="transmembrane region" description="Helical" evidence="4">
    <location>
        <begin position="27"/>
        <end position="48"/>
    </location>
</feature>
<dbReference type="Gene3D" id="1.25.40.10">
    <property type="entry name" value="Tetratricopeptide repeat domain"/>
    <property type="match status" value="4"/>
</dbReference>
<evidence type="ECO:0000256" key="2">
    <source>
        <dbReference type="ARBA" id="ARBA00022803"/>
    </source>
</evidence>
<keyword evidence="2 3" id="KW-0802">TPR repeat</keyword>
<dbReference type="PROSITE" id="PS50005">
    <property type="entry name" value="TPR"/>
    <property type="match status" value="3"/>
</dbReference>
<comment type="caution">
    <text evidence="5">The sequence shown here is derived from an EMBL/GenBank/DDBJ whole genome shotgun (WGS) entry which is preliminary data.</text>
</comment>
<feature type="repeat" description="TPR" evidence="3">
    <location>
        <begin position="777"/>
        <end position="810"/>
    </location>
</feature>
<keyword evidence="4" id="KW-0472">Membrane</keyword>
<dbReference type="InterPro" id="IPR011990">
    <property type="entry name" value="TPR-like_helical_dom_sf"/>
</dbReference>
<keyword evidence="4" id="KW-1133">Transmembrane helix</keyword>
<feature type="repeat" description="TPR" evidence="3">
    <location>
        <begin position="126"/>
        <end position="159"/>
    </location>
</feature>
<keyword evidence="1" id="KW-0677">Repeat</keyword>
<name>A0A3S3ULJ5_9PROT</name>
<evidence type="ECO:0000256" key="4">
    <source>
        <dbReference type="SAM" id="Phobius"/>
    </source>
</evidence>
<dbReference type="Pfam" id="PF14559">
    <property type="entry name" value="TPR_19"/>
    <property type="match status" value="5"/>
</dbReference>
<keyword evidence="4" id="KW-0812">Transmembrane</keyword>
<dbReference type="PROSITE" id="PS51257">
    <property type="entry name" value="PROKAR_LIPOPROTEIN"/>
    <property type="match status" value="1"/>
</dbReference>
<dbReference type="Pfam" id="PF13432">
    <property type="entry name" value="TPR_16"/>
    <property type="match status" value="1"/>
</dbReference>
<dbReference type="PANTHER" id="PTHR45586">
    <property type="entry name" value="TPR REPEAT-CONTAINING PROTEIN PA4667"/>
    <property type="match status" value="1"/>
</dbReference>
<proteinExistence type="predicted"/>
<evidence type="ECO:0000313" key="5">
    <source>
        <dbReference type="EMBL" id="RVU34105.1"/>
    </source>
</evidence>
<dbReference type="EMBL" id="SADE01000004">
    <property type="protein sequence ID" value="RVU34105.1"/>
    <property type="molecule type" value="Genomic_DNA"/>
</dbReference>
<evidence type="ECO:0000313" key="6">
    <source>
        <dbReference type="Proteomes" id="UP000287447"/>
    </source>
</evidence>
<dbReference type="InterPro" id="IPR051012">
    <property type="entry name" value="CellSynth/LPSAsmb/PSIAsmb"/>
</dbReference>
<dbReference type="SMART" id="SM00028">
    <property type="entry name" value="TPR"/>
    <property type="match status" value="16"/>
</dbReference>